<keyword evidence="2" id="KW-0677">Repeat</keyword>
<evidence type="ECO:0000259" key="5">
    <source>
        <dbReference type="PROSITE" id="PS50225"/>
    </source>
</evidence>
<dbReference type="SMART" id="SM00253">
    <property type="entry name" value="SOCS"/>
    <property type="match status" value="1"/>
</dbReference>
<keyword evidence="7" id="KW-1185">Reference proteome</keyword>
<evidence type="ECO:0000256" key="1">
    <source>
        <dbReference type="ARBA" id="ARBA00004906"/>
    </source>
</evidence>
<proteinExistence type="predicted"/>
<dbReference type="Pfam" id="PF00023">
    <property type="entry name" value="Ank"/>
    <property type="match status" value="1"/>
</dbReference>
<dbReference type="InterPro" id="IPR001496">
    <property type="entry name" value="SOCS_box"/>
</dbReference>
<dbReference type="SUPFAM" id="SSF158235">
    <property type="entry name" value="SOCS box-like"/>
    <property type="match status" value="1"/>
</dbReference>
<gene>
    <name evidence="6" type="ORF">F7725_000850</name>
</gene>
<feature type="domain" description="SOCS box" evidence="5">
    <location>
        <begin position="438"/>
        <end position="486"/>
    </location>
</feature>
<name>A0A7J5ZFK3_DISMA</name>
<comment type="pathway">
    <text evidence="1">Protein modification; protein ubiquitination.</text>
</comment>
<dbReference type="GO" id="GO:0035556">
    <property type="term" value="P:intracellular signal transduction"/>
    <property type="evidence" value="ECO:0007669"/>
    <property type="project" value="InterPro"/>
</dbReference>
<evidence type="ECO:0000256" key="4">
    <source>
        <dbReference type="PROSITE-ProRule" id="PRU00023"/>
    </source>
</evidence>
<evidence type="ECO:0000313" key="7">
    <source>
        <dbReference type="Proteomes" id="UP000518266"/>
    </source>
</evidence>
<dbReference type="AlphaFoldDB" id="A0A7J5ZFK3"/>
<dbReference type="InterPro" id="IPR036770">
    <property type="entry name" value="Ankyrin_rpt-contain_sf"/>
</dbReference>
<accession>A0A7J5ZFK3</accession>
<dbReference type="SMART" id="SM00969">
    <property type="entry name" value="SOCS_box"/>
    <property type="match status" value="1"/>
</dbReference>
<dbReference type="PANTHER" id="PTHR24173:SF87">
    <property type="entry name" value="ANKYRIN REPEAT AND SOCS BOX CONTAINING 14"/>
    <property type="match status" value="1"/>
</dbReference>
<sequence>MKPSKDPDEIFKAIKEGDEDALNRLAVQPEALSRVDERGWIPLHEASAQENKKILEIIFSASPPGAAQCRTLKGETPLFLAVVHGVRDNATFLLQNASSPDLQNDEQDSPLVAAILNDQYDLATLLLRYRANVDQTGPLNRTALHESAFLGLENFVHLLLESGADPNARDIKKKTPLALAAQNGHLNVEPMCVANQSQALSCLMQRHQETLTLSPCCWTMEQIPTNLFPVAICQFIVALERLIPVTKLEAVKEGGMSPLHSAAAGGHAHCVEILLKADYDPNFMLHTSVRCNYDDERRSALYFAVSNNDLQCTRLLLEAGAMVNQDPINCLQLALRQGHYEMINQLLKFGANVNYYSRVNTTHFPSALQYALNDEVMLRMILNHGYDFCEVITVSWLKHLSAQVVRIMLDYTDHVSFCTQLKDTLKEQKQWMEICHIQSNTRSLKHLCRLRIREHLSHLRLRSPVFINYLPLPPRLKDYIRYKEFDVYSRGSMVNP</sequence>
<dbReference type="SUPFAM" id="SSF48403">
    <property type="entry name" value="Ankyrin repeat"/>
    <property type="match status" value="2"/>
</dbReference>
<dbReference type="InterPro" id="IPR036036">
    <property type="entry name" value="SOCS_box-like_dom_sf"/>
</dbReference>
<feature type="repeat" description="ANK" evidence="4">
    <location>
        <begin position="139"/>
        <end position="171"/>
    </location>
</feature>
<dbReference type="GO" id="GO:0016567">
    <property type="term" value="P:protein ubiquitination"/>
    <property type="evidence" value="ECO:0007669"/>
    <property type="project" value="UniProtKB-UniPathway"/>
</dbReference>
<feature type="repeat" description="ANK" evidence="4">
    <location>
        <begin position="73"/>
        <end position="105"/>
    </location>
</feature>
<reference evidence="6 7" key="1">
    <citation type="submission" date="2020-03" db="EMBL/GenBank/DDBJ databases">
        <title>Dissostichus mawsoni Genome sequencing and assembly.</title>
        <authorList>
            <person name="Park H."/>
        </authorList>
    </citation>
    <scope>NUCLEOTIDE SEQUENCE [LARGE SCALE GENOMIC DNA]</scope>
    <source>
        <strain evidence="6">DM0001</strain>
        <tissue evidence="6">Muscle</tissue>
    </source>
</reference>
<dbReference type="EMBL" id="JAAKFY010000002">
    <property type="protein sequence ID" value="KAF3860595.1"/>
    <property type="molecule type" value="Genomic_DNA"/>
</dbReference>
<dbReference type="PROSITE" id="PS50088">
    <property type="entry name" value="ANK_REPEAT"/>
    <property type="match status" value="5"/>
</dbReference>
<comment type="caution">
    <text evidence="6">The sequence shown here is derived from an EMBL/GenBank/DDBJ whole genome shotgun (WGS) entry which is preliminary data.</text>
</comment>
<dbReference type="Pfam" id="PF12796">
    <property type="entry name" value="Ank_2"/>
    <property type="match status" value="2"/>
</dbReference>
<feature type="repeat" description="ANK" evidence="4">
    <location>
        <begin position="326"/>
        <end position="358"/>
    </location>
</feature>
<dbReference type="SMART" id="SM00248">
    <property type="entry name" value="ANK"/>
    <property type="match status" value="9"/>
</dbReference>
<feature type="repeat" description="ANK" evidence="4">
    <location>
        <begin position="296"/>
        <end position="328"/>
    </location>
</feature>
<dbReference type="Pfam" id="PF07525">
    <property type="entry name" value="SOCS_box"/>
    <property type="match status" value="1"/>
</dbReference>
<dbReference type="PROSITE" id="PS50297">
    <property type="entry name" value="ANK_REP_REGION"/>
    <property type="match status" value="4"/>
</dbReference>
<protein>
    <recommendedName>
        <fullName evidence="5">SOCS box domain-containing protein</fullName>
    </recommendedName>
</protein>
<feature type="repeat" description="ANK" evidence="4">
    <location>
        <begin position="254"/>
        <end position="286"/>
    </location>
</feature>
<dbReference type="OrthoDB" id="194358at2759"/>
<dbReference type="Proteomes" id="UP000518266">
    <property type="component" value="Unassembled WGS sequence"/>
</dbReference>
<evidence type="ECO:0000256" key="2">
    <source>
        <dbReference type="ARBA" id="ARBA00022737"/>
    </source>
</evidence>
<evidence type="ECO:0000256" key="3">
    <source>
        <dbReference type="ARBA" id="ARBA00023043"/>
    </source>
</evidence>
<organism evidence="6 7">
    <name type="scientific">Dissostichus mawsoni</name>
    <name type="common">Antarctic cod</name>
    <dbReference type="NCBI Taxonomy" id="36200"/>
    <lineage>
        <taxon>Eukaryota</taxon>
        <taxon>Metazoa</taxon>
        <taxon>Chordata</taxon>
        <taxon>Craniata</taxon>
        <taxon>Vertebrata</taxon>
        <taxon>Euteleostomi</taxon>
        <taxon>Actinopterygii</taxon>
        <taxon>Neopterygii</taxon>
        <taxon>Teleostei</taxon>
        <taxon>Neoteleostei</taxon>
        <taxon>Acanthomorphata</taxon>
        <taxon>Eupercaria</taxon>
        <taxon>Perciformes</taxon>
        <taxon>Notothenioidei</taxon>
        <taxon>Nototheniidae</taxon>
        <taxon>Dissostichus</taxon>
    </lineage>
</organism>
<keyword evidence="3 4" id="KW-0040">ANK repeat</keyword>
<dbReference type="UniPathway" id="UPA00143"/>
<dbReference type="Gene3D" id="1.10.750.20">
    <property type="entry name" value="SOCS box"/>
    <property type="match status" value="1"/>
</dbReference>
<dbReference type="PANTHER" id="PTHR24173">
    <property type="entry name" value="ANKYRIN REPEAT CONTAINING"/>
    <property type="match status" value="1"/>
</dbReference>
<dbReference type="FunFam" id="1.10.750.20:FF:000001">
    <property type="entry name" value="Ankyrin repeat and SOCS box containing 1"/>
    <property type="match status" value="1"/>
</dbReference>
<dbReference type="PROSITE" id="PS50225">
    <property type="entry name" value="SOCS"/>
    <property type="match status" value="1"/>
</dbReference>
<evidence type="ECO:0000313" key="6">
    <source>
        <dbReference type="EMBL" id="KAF3860595.1"/>
    </source>
</evidence>
<dbReference type="InterPro" id="IPR002110">
    <property type="entry name" value="Ankyrin_rpt"/>
</dbReference>
<dbReference type="Gene3D" id="1.25.40.20">
    <property type="entry name" value="Ankyrin repeat-containing domain"/>
    <property type="match status" value="3"/>
</dbReference>